<dbReference type="STRING" id="373668.SAMN05421786_101733"/>
<evidence type="ECO:0008006" key="3">
    <source>
        <dbReference type="Google" id="ProtNLM"/>
    </source>
</evidence>
<protein>
    <recommendedName>
        <fullName evidence="3">CarboxypepD_reg-like domain-containing protein</fullName>
    </recommendedName>
</protein>
<evidence type="ECO:0000313" key="1">
    <source>
        <dbReference type="EMBL" id="SIS64869.1"/>
    </source>
</evidence>
<organism evidence="1 2">
    <name type="scientific">Chryseobacterium ureilyticum</name>
    <dbReference type="NCBI Taxonomy" id="373668"/>
    <lineage>
        <taxon>Bacteria</taxon>
        <taxon>Pseudomonadati</taxon>
        <taxon>Bacteroidota</taxon>
        <taxon>Flavobacteriia</taxon>
        <taxon>Flavobacteriales</taxon>
        <taxon>Weeksellaceae</taxon>
        <taxon>Chryseobacterium group</taxon>
        <taxon>Chryseobacterium</taxon>
    </lineage>
</organism>
<dbReference type="Proteomes" id="UP000186744">
    <property type="component" value="Unassembled WGS sequence"/>
</dbReference>
<dbReference type="AlphaFoldDB" id="A0A1N7KTE8"/>
<accession>A0A1N7KTE8</accession>
<sequence>MLQAIMKNYYFLFIFFFGIFSAQKLRVVDAETETPVPNARIILSNQIVYTNEDGFAPVDQSASGFEISASGFQNVKATQFNSVIKLKRAYKDIEEVKMGSVDLRKIFEDVSKNYKKRYYREPSLYDVVYKEKMSDNDKLYFLTIAETKLWSKGNYYNYKDGFQKDYDNILQMQLNNVKYLKKIKSDNIFTTGTTEFSHEYMGNYFFNFELNRVLFHLKTKGTKSTGWMVFEERDEQQVVFTIKSGSGIDMKGEFKYNKADKVITYFEIHYLQENYPMVKRKTADGTEYDYQLGNALLVFDFYKNNGVYVPALNKLEGYNYIAVYKGVKHVKSMSRELIYNTFKKSDDNGLTPRVDFSKNIWENVPVEESKNNTILLSEEEQTFVNGK</sequence>
<evidence type="ECO:0000313" key="2">
    <source>
        <dbReference type="Proteomes" id="UP000186744"/>
    </source>
</evidence>
<dbReference type="EMBL" id="FTOL01000001">
    <property type="protein sequence ID" value="SIS64869.1"/>
    <property type="molecule type" value="Genomic_DNA"/>
</dbReference>
<reference evidence="2" key="1">
    <citation type="submission" date="2017-01" db="EMBL/GenBank/DDBJ databases">
        <authorList>
            <person name="Varghese N."/>
            <person name="Submissions S."/>
        </authorList>
    </citation>
    <scope>NUCLEOTIDE SEQUENCE [LARGE SCALE GENOMIC DNA]</scope>
    <source>
        <strain evidence="2">DSM 18017</strain>
    </source>
</reference>
<keyword evidence="2" id="KW-1185">Reference proteome</keyword>
<gene>
    <name evidence="1" type="ORF">SAMN05421786_101733</name>
</gene>
<name>A0A1N7KTE8_9FLAO</name>
<proteinExistence type="predicted"/>